<gene>
    <name evidence="2" type="primary">B7P43_G18004</name>
    <name evidence="2" type="ORF">TNCV_3519491</name>
</gene>
<name>A0A8X6SPM8_TRICX</name>
<comment type="caution">
    <text evidence="2">The sequence shown here is derived from an EMBL/GenBank/DDBJ whole genome shotgun (WGS) entry which is preliminary data.</text>
</comment>
<organism evidence="2 3">
    <name type="scientific">Trichonephila clavipes</name>
    <name type="common">Golden silk orbweaver</name>
    <name type="synonym">Nephila clavipes</name>
    <dbReference type="NCBI Taxonomy" id="2585209"/>
    <lineage>
        <taxon>Eukaryota</taxon>
        <taxon>Metazoa</taxon>
        <taxon>Ecdysozoa</taxon>
        <taxon>Arthropoda</taxon>
        <taxon>Chelicerata</taxon>
        <taxon>Arachnida</taxon>
        <taxon>Araneae</taxon>
        <taxon>Araneomorphae</taxon>
        <taxon>Entelegynae</taxon>
        <taxon>Araneoidea</taxon>
        <taxon>Nephilidae</taxon>
        <taxon>Trichonephila</taxon>
    </lineage>
</organism>
<reference evidence="2" key="1">
    <citation type="submission" date="2020-08" db="EMBL/GenBank/DDBJ databases">
        <title>Multicomponent nature underlies the extraordinary mechanical properties of spider dragline silk.</title>
        <authorList>
            <person name="Kono N."/>
            <person name="Nakamura H."/>
            <person name="Mori M."/>
            <person name="Yoshida Y."/>
            <person name="Ohtoshi R."/>
            <person name="Malay A.D."/>
            <person name="Moran D.A.P."/>
            <person name="Tomita M."/>
            <person name="Numata K."/>
            <person name="Arakawa K."/>
        </authorList>
    </citation>
    <scope>NUCLEOTIDE SEQUENCE</scope>
</reference>
<sequence length="100" mass="11368">MIRCVRSRFNLLAISEKVDHKEQSVWRSFCFLLGNTTDKTFGILRKAFTDEALGKSQVYKCFSCIISDNKSTEDMPHPERLSTEGNDGNVANSQMCNLSR</sequence>
<feature type="region of interest" description="Disordered" evidence="1">
    <location>
        <begin position="70"/>
        <end position="100"/>
    </location>
</feature>
<dbReference type="AlphaFoldDB" id="A0A8X6SPM8"/>
<evidence type="ECO:0000313" key="2">
    <source>
        <dbReference type="EMBL" id="GFY17594.1"/>
    </source>
</evidence>
<feature type="compositionally biased region" description="Polar residues" evidence="1">
    <location>
        <begin position="83"/>
        <end position="100"/>
    </location>
</feature>
<proteinExistence type="predicted"/>
<evidence type="ECO:0000313" key="3">
    <source>
        <dbReference type="Proteomes" id="UP000887159"/>
    </source>
</evidence>
<keyword evidence="3" id="KW-1185">Reference proteome</keyword>
<accession>A0A8X6SPM8</accession>
<dbReference type="Proteomes" id="UP000887159">
    <property type="component" value="Unassembled WGS sequence"/>
</dbReference>
<feature type="compositionally biased region" description="Basic and acidic residues" evidence="1">
    <location>
        <begin position="70"/>
        <end position="82"/>
    </location>
</feature>
<evidence type="ECO:0000256" key="1">
    <source>
        <dbReference type="SAM" id="MobiDB-lite"/>
    </source>
</evidence>
<protein>
    <submittedName>
        <fullName evidence="2">HTH_48 domain-containing protein</fullName>
    </submittedName>
</protein>
<dbReference type="EMBL" id="BMAU01021345">
    <property type="protein sequence ID" value="GFY17594.1"/>
    <property type="molecule type" value="Genomic_DNA"/>
</dbReference>